<feature type="region of interest" description="Disordered" evidence="1">
    <location>
        <begin position="42"/>
        <end position="118"/>
    </location>
</feature>
<feature type="compositionally biased region" description="Gly residues" evidence="1">
    <location>
        <begin position="105"/>
        <end position="118"/>
    </location>
</feature>
<comment type="caution">
    <text evidence="2">The sequence shown here is derived from an EMBL/GenBank/DDBJ whole genome shotgun (WGS) entry which is preliminary data.</text>
</comment>
<sequence>MPLALATTLAASTALSGCGNSGSSTTIRDGYTSLDDCVKDWGSADKCQRPPGSTGGSSHGGSGVSHYYGPSYSEGGREAAQRSATGSSTSGNHAVSRSVSSISRGGFGGSAHGSSGGG</sequence>
<reference evidence="2" key="1">
    <citation type="journal article" date="2014" name="Int. J. Syst. Evol. Microbiol.">
        <title>Complete genome sequence of Corynebacterium casei LMG S-19264T (=DSM 44701T), isolated from a smear-ripened cheese.</title>
        <authorList>
            <consortium name="US DOE Joint Genome Institute (JGI-PGF)"/>
            <person name="Walter F."/>
            <person name="Albersmeier A."/>
            <person name="Kalinowski J."/>
            <person name="Ruckert C."/>
        </authorList>
    </citation>
    <scope>NUCLEOTIDE SEQUENCE</scope>
    <source>
        <strain evidence="2">CGMCC 1.10998</strain>
    </source>
</reference>
<feature type="compositionally biased region" description="Polar residues" evidence="1">
    <location>
        <begin position="82"/>
        <end position="93"/>
    </location>
</feature>
<feature type="compositionally biased region" description="Gly residues" evidence="1">
    <location>
        <begin position="53"/>
        <end position="63"/>
    </location>
</feature>
<evidence type="ECO:0000313" key="2">
    <source>
        <dbReference type="EMBL" id="GGC72575.1"/>
    </source>
</evidence>
<organism evidence="2 3">
    <name type="scientific">Undibacterium terreum</name>
    <dbReference type="NCBI Taxonomy" id="1224302"/>
    <lineage>
        <taxon>Bacteria</taxon>
        <taxon>Pseudomonadati</taxon>
        <taxon>Pseudomonadota</taxon>
        <taxon>Betaproteobacteria</taxon>
        <taxon>Burkholderiales</taxon>
        <taxon>Oxalobacteraceae</taxon>
        <taxon>Undibacterium</taxon>
    </lineage>
</organism>
<dbReference type="Proteomes" id="UP000637423">
    <property type="component" value="Unassembled WGS sequence"/>
</dbReference>
<gene>
    <name evidence="2" type="ORF">GCM10011396_19650</name>
</gene>
<keyword evidence="3" id="KW-1185">Reference proteome</keyword>
<dbReference type="EMBL" id="BMED01000002">
    <property type="protein sequence ID" value="GGC72575.1"/>
    <property type="molecule type" value="Genomic_DNA"/>
</dbReference>
<proteinExistence type="predicted"/>
<reference evidence="2" key="2">
    <citation type="submission" date="2020-09" db="EMBL/GenBank/DDBJ databases">
        <authorList>
            <person name="Sun Q."/>
            <person name="Zhou Y."/>
        </authorList>
    </citation>
    <scope>NUCLEOTIDE SEQUENCE</scope>
    <source>
        <strain evidence="2">CGMCC 1.10998</strain>
    </source>
</reference>
<protein>
    <submittedName>
        <fullName evidence="2">Uncharacterized protein</fullName>
    </submittedName>
</protein>
<feature type="compositionally biased region" description="Low complexity" evidence="1">
    <location>
        <begin position="95"/>
        <end position="104"/>
    </location>
</feature>
<name>A0A916UHX6_9BURK</name>
<feature type="compositionally biased region" description="Low complexity" evidence="1">
    <location>
        <begin position="64"/>
        <end position="73"/>
    </location>
</feature>
<evidence type="ECO:0000313" key="3">
    <source>
        <dbReference type="Proteomes" id="UP000637423"/>
    </source>
</evidence>
<accession>A0A916UHX6</accession>
<evidence type="ECO:0000256" key="1">
    <source>
        <dbReference type="SAM" id="MobiDB-lite"/>
    </source>
</evidence>
<dbReference type="AlphaFoldDB" id="A0A916UHX6"/>